<feature type="domain" description="RING-type" evidence="7">
    <location>
        <begin position="169"/>
        <end position="211"/>
    </location>
</feature>
<reference evidence="8 9" key="1">
    <citation type="journal article" date="2019" name="Sci. Rep.">
        <title>Comparative genomics of chytrid fungi reveal insights into the obligate biotrophic and pathogenic lifestyle of Synchytrium endobioticum.</title>
        <authorList>
            <person name="van de Vossenberg B.T.L.H."/>
            <person name="Warris S."/>
            <person name="Nguyen H.D.T."/>
            <person name="van Gent-Pelzer M.P.E."/>
            <person name="Joly D.L."/>
            <person name="van de Geest H.C."/>
            <person name="Bonants P.J.M."/>
            <person name="Smith D.S."/>
            <person name="Levesque C.A."/>
            <person name="van der Lee T.A.J."/>
        </authorList>
    </citation>
    <scope>NUCLEOTIDE SEQUENCE [LARGE SCALE GENOMIC DNA]</scope>
    <source>
        <strain evidence="8 9">CBS 675.73</strain>
    </source>
</reference>
<keyword evidence="6" id="KW-1133">Transmembrane helix</keyword>
<dbReference type="GO" id="GO:0008270">
    <property type="term" value="F:zinc ion binding"/>
    <property type="evidence" value="ECO:0007669"/>
    <property type="project" value="UniProtKB-KW"/>
</dbReference>
<accession>A0A507EGT9</accession>
<keyword evidence="2 4" id="KW-0863">Zinc-finger</keyword>
<dbReference type="AlphaFoldDB" id="A0A507EGT9"/>
<dbReference type="Pfam" id="PF13639">
    <property type="entry name" value="zf-RING_2"/>
    <property type="match status" value="1"/>
</dbReference>
<evidence type="ECO:0000313" key="9">
    <source>
        <dbReference type="Proteomes" id="UP000320333"/>
    </source>
</evidence>
<feature type="region of interest" description="Disordered" evidence="5">
    <location>
        <begin position="239"/>
        <end position="267"/>
    </location>
</feature>
<dbReference type="GO" id="GO:0005634">
    <property type="term" value="C:nucleus"/>
    <property type="evidence" value="ECO:0007669"/>
    <property type="project" value="TreeGrafter"/>
</dbReference>
<feature type="transmembrane region" description="Helical" evidence="6">
    <location>
        <begin position="103"/>
        <end position="127"/>
    </location>
</feature>
<comment type="caution">
    <text evidence="8">The sequence shown here is derived from an EMBL/GenBank/DDBJ whole genome shotgun (WGS) entry which is preliminary data.</text>
</comment>
<dbReference type="InterPro" id="IPR001841">
    <property type="entry name" value="Znf_RING"/>
</dbReference>
<dbReference type="PANTHER" id="PTHR45931:SF3">
    <property type="entry name" value="RING ZINC FINGER-CONTAINING PROTEIN"/>
    <property type="match status" value="1"/>
</dbReference>
<dbReference type="FunFam" id="3.30.40.10:FF:000388">
    <property type="entry name" value="Putative RING zinc finger domain superfamily protein"/>
    <property type="match status" value="1"/>
</dbReference>
<keyword evidence="1" id="KW-0479">Metal-binding</keyword>
<sequence>MAPFVALVPYIKDPACSPTQIILAAQSSGAAAVIFAETATVHTAWWPVLVPESHADSRLANRILIPSVFTGYAEYQTLMHIMQDEGYSDGVWIRIIPDPSGIYLLYMLLVFAWPFFFVALFETNLYLKKRWLSRSALRAIHGMRVRVVCNEPSDLSQLSVDQDPVDTACSVCLEEYATGEEIRILPCNHEFHAKCVDKWLTNEVGVCPLCKQSIHPPGYGLVSDLDMLRLSDDDQDANQLGSFRRSRQSSDSLEADAEVPSLDDLEY</sequence>
<evidence type="ECO:0000256" key="5">
    <source>
        <dbReference type="SAM" id="MobiDB-lite"/>
    </source>
</evidence>
<dbReference type="InterPro" id="IPR051834">
    <property type="entry name" value="RING_finger_E3_ligase"/>
</dbReference>
<evidence type="ECO:0000256" key="4">
    <source>
        <dbReference type="PROSITE-ProRule" id="PRU00175"/>
    </source>
</evidence>
<evidence type="ECO:0000256" key="3">
    <source>
        <dbReference type="ARBA" id="ARBA00022833"/>
    </source>
</evidence>
<dbReference type="SMART" id="SM00184">
    <property type="entry name" value="RING"/>
    <property type="match status" value="1"/>
</dbReference>
<dbReference type="PROSITE" id="PS50089">
    <property type="entry name" value="ZF_RING_2"/>
    <property type="match status" value="1"/>
</dbReference>
<dbReference type="PANTHER" id="PTHR45931">
    <property type="entry name" value="SI:CH211-59O9.10"/>
    <property type="match status" value="1"/>
</dbReference>
<dbReference type="OrthoDB" id="8062037at2759"/>
<feature type="compositionally biased region" description="Acidic residues" evidence="5">
    <location>
        <begin position="253"/>
        <end position="267"/>
    </location>
</feature>
<evidence type="ECO:0000259" key="7">
    <source>
        <dbReference type="PROSITE" id="PS50089"/>
    </source>
</evidence>
<protein>
    <recommendedName>
        <fullName evidence="7">RING-type domain-containing protein</fullName>
    </recommendedName>
</protein>
<keyword evidence="6" id="KW-0472">Membrane</keyword>
<keyword evidence="3" id="KW-0862">Zinc</keyword>
<dbReference type="EMBL" id="QEAP01000605">
    <property type="protein sequence ID" value="TPX63459.1"/>
    <property type="molecule type" value="Genomic_DNA"/>
</dbReference>
<dbReference type="CDD" id="cd16454">
    <property type="entry name" value="RING-H2_PA-TM-RING"/>
    <property type="match status" value="1"/>
</dbReference>
<keyword evidence="9" id="KW-1185">Reference proteome</keyword>
<keyword evidence="6" id="KW-0812">Transmembrane</keyword>
<evidence type="ECO:0000256" key="6">
    <source>
        <dbReference type="SAM" id="Phobius"/>
    </source>
</evidence>
<name>A0A507EGT9_9FUNG</name>
<dbReference type="Gene3D" id="3.30.40.10">
    <property type="entry name" value="Zinc/RING finger domain, C3HC4 (zinc finger)"/>
    <property type="match status" value="1"/>
</dbReference>
<dbReference type="Gene3D" id="3.50.30.30">
    <property type="match status" value="1"/>
</dbReference>
<evidence type="ECO:0000256" key="2">
    <source>
        <dbReference type="ARBA" id="ARBA00022771"/>
    </source>
</evidence>
<dbReference type="GO" id="GO:0006511">
    <property type="term" value="P:ubiquitin-dependent protein catabolic process"/>
    <property type="evidence" value="ECO:0007669"/>
    <property type="project" value="TreeGrafter"/>
</dbReference>
<proteinExistence type="predicted"/>
<dbReference type="SUPFAM" id="SSF57850">
    <property type="entry name" value="RING/U-box"/>
    <property type="match status" value="1"/>
</dbReference>
<evidence type="ECO:0000256" key="1">
    <source>
        <dbReference type="ARBA" id="ARBA00022723"/>
    </source>
</evidence>
<dbReference type="InterPro" id="IPR013083">
    <property type="entry name" value="Znf_RING/FYVE/PHD"/>
</dbReference>
<dbReference type="Proteomes" id="UP000320333">
    <property type="component" value="Unassembled WGS sequence"/>
</dbReference>
<organism evidence="8 9">
    <name type="scientific">Chytriomyces confervae</name>
    <dbReference type="NCBI Taxonomy" id="246404"/>
    <lineage>
        <taxon>Eukaryota</taxon>
        <taxon>Fungi</taxon>
        <taxon>Fungi incertae sedis</taxon>
        <taxon>Chytridiomycota</taxon>
        <taxon>Chytridiomycota incertae sedis</taxon>
        <taxon>Chytridiomycetes</taxon>
        <taxon>Chytridiales</taxon>
        <taxon>Chytriomycetaceae</taxon>
        <taxon>Chytriomyces</taxon>
    </lineage>
</organism>
<dbReference type="STRING" id="246404.A0A507EGT9"/>
<evidence type="ECO:0000313" key="8">
    <source>
        <dbReference type="EMBL" id="TPX63459.1"/>
    </source>
</evidence>
<dbReference type="GO" id="GO:0061630">
    <property type="term" value="F:ubiquitin protein ligase activity"/>
    <property type="evidence" value="ECO:0007669"/>
    <property type="project" value="TreeGrafter"/>
</dbReference>
<gene>
    <name evidence="8" type="ORF">CcCBS67573_g08669</name>
</gene>